<evidence type="ECO:0000259" key="1">
    <source>
        <dbReference type="Pfam" id="PF01863"/>
    </source>
</evidence>
<proteinExistence type="predicted"/>
<keyword evidence="3" id="KW-1185">Reference proteome</keyword>
<dbReference type="EMBL" id="FXTP01000005">
    <property type="protein sequence ID" value="SMO57753.1"/>
    <property type="molecule type" value="Genomic_DNA"/>
</dbReference>
<protein>
    <recommendedName>
        <fullName evidence="1">YgjP-like metallopeptidase domain-containing protein</fullName>
    </recommendedName>
</protein>
<gene>
    <name evidence="2" type="ORF">SAMN06265219_10582</name>
</gene>
<feature type="domain" description="YgjP-like metallopeptidase" evidence="1">
    <location>
        <begin position="42"/>
        <end position="254"/>
    </location>
</feature>
<dbReference type="AlphaFoldDB" id="A0A521CE97"/>
<organism evidence="2 3">
    <name type="scientific">Gracilimonas mengyeensis</name>
    <dbReference type="NCBI Taxonomy" id="1302730"/>
    <lineage>
        <taxon>Bacteria</taxon>
        <taxon>Pseudomonadati</taxon>
        <taxon>Balneolota</taxon>
        <taxon>Balneolia</taxon>
        <taxon>Balneolales</taxon>
        <taxon>Balneolaceae</taxon>
        <taxon>Gracilimonas</taxon>
    </lineage>
</organism>
<dbReference type="OrthoDB" id="9811177at2"/>
<dbReference type="CDD" id="cd07344">
    <property type="entry name" value="M48_yhfN_like"/>
    <property type="match status" value="1"/>
</dbReference>
<dbReference type="PANTHER" id="PTHR30399">
    <property type="entry name" value="UNCHARACTERIZED PROTEIN YGJP"/>
    <property type="match status" value="1"/>
</dbReference>
<evidence type="ECO:0000313" key="3">
    <source>
        <dbReference type="Proteomes" id="UP000317557"/>
    </source>
</evidence>
<accession>A0A521CE97</accession>
<dbReference type="PANTHER" id="PTHR30399:SF1">
    <property type="entry name" value="UTP PYROPHOSPHATASE"/>
    <property type="match status" value="1"/>
</dbReference>
<name>A0A521CE97_9BACT</name>
<dbReference type="Pfam" id="PF01863">
    <property type="entry name" value="YgjP-like"/>
    <property type="match status" value="1"/>
</dbReference>
<reference evidence="2 3" key="1">
    <citation type="submission" date="2017-05" db="EMBL/GenBank/DDBJ databases">
        <authorList>
            <person name="Varghese N."/>
            <person name="Submissions S."/>
        </authorList>
    </citation>
    <scope>NUCLEOTIDE SEQUENCE [LARGE SCALE GENOMIC DNA]</scope>
    <source>
        <strain evidence="2 3">DSM 21985</strain>
    </source>
</reference>
<dbReference type="InterPro" id="IPR002725">
    <property type="entry name" value="YgjP-like_metallopeptidase"/>
</dbReference>
<dbReference type="InterPro" id="IPR053136">
    <property type="entry name" value="UTP_pyrophosphatase-like"/>
</dbReference>
<dbReference type="Gene3D" id="3.30.2010.10">
    <property type="entry name" value="Metalloproteases ('zincins'), catalytic domain"/>
    <property type="match status" value="1"/>
</dbReference>
<dbReference type="Proteomes" id="UP000317557">
    <property type="component" value="Unassembled WGS sequence"/>
</dbReference>
<evidence type="ECO:0000313" key="2">
    <source>
        <dbReference type="EMBL" id="SMO57753.1"/>
    </source>
</evidence>
<sequence>MSSNALQKPSSSQNKNIAHDNLQTVDYGTTTLKFNLTYSNRKTLEIAVYPDQTIWVTAPEQAEMEKIHDKVRKRGRWIVKQLKYFNRFDPLGDHDEYVSGETHRYLGKQYRLKVIQTKGDQPESVKLKGGYFQIWSNKKGDKDHVKQQLDSWYREKAEKKFDERLVACLETVKKYDIKRPQLQVYNMEKRWGSYTSSGKVLLNPELIKHPVYCIDYVIIHELCHTKQPHHDKEFYRLLNKVLPDWQRRKHKLERFK</sequence>